<evidence type="ECO:0000313" key="2">
    <source>
        <dbReference type="EMBL" id="GAF68017.1"/>
    </source>
</evidence>
<gene>
    <name evidence="2" type="ORF">S01H1_12385</name>
</gene>
<dbReference type="EMBL" id="BARS01006355">
    <property type="protein sequence ID" value="GAF68017.1"/>
    <property type="molecule type" value="Genomic_DNA"/>
</dbReference>
<reference evidence="2" key="1">
    <citation type="journal article" date="2014" name="Front. Microbiol.">
        <title>High frequency of phylogenetically diverse reductive dehalogenase-homologous genes in deep subseafloor sedimentary metagenomes.</title>
        <authorList>
            <person name="Kawai M."/>
            <person name="Futagami T."/>
            <person name="Toyoda A."/>
            <person name="Takaki Y."/>
            <person name="Nishi S."/>
            <person name="Hori S."/>
            <person name="Arai W."/>
            <person name="Tsubouchi T."/>
            <person name="Morono Y."/>
            <person name="Uchiyama I."/>
            <person name="Ito T."/>
            <person name="Fujiyama A."/>
            <person name="Inagaki F."/>
            <person name="Takami H."/>
        </authorList>
    </citation>
    <scope>NUCLEOTIDE SEQUENCE</scope>
    <source>
        <strain evidence="2">Expedition CK06-06</strain>
    </source>
</reference>
<organism evidence="2">
    <name type="scientific">marine sediment metagenome</name>
    <dbReference type="NCBI Taxonomy" id="412755"/>
    <lineage>
        <taxon>unclassified sequences</taxon>
        <taxon>metagenomes</taxon>
        <taxon>ecological metagenomes</taxon>
    </lineage>
</organism>
<dbReference type="AlphaFoldDB" id="X0RWB5"/>
<accession>X0RWB5</accession>
<proteinExistence type="predicted"/>
<sequence>MNVIRHFFTQENEMKKKQHPWKRDMVNQPKRGTFKAPKKPAPPKEKAK</sequence>
<name>X0RWB5_9ZZZZ</name>
<evidence type="ECO:0000256" key="1">
    <source>
        <dbReference type="SAM" id="MobiDB-lite"/>
    </source>
</evidence>
<feature type="region of interest" description="Disordered" evidence="1">
    <location>
        <begin position="1"/>
        <end position="48"/>
    </location>
</feature>
<comment type="caution">
    <text evidence="2">The sequence shown here is derived from an EMBL/GenBank/DDBJ whole genome shotgun (WGS) entry which is preliminary data.</text>
</comment>
<protein>
    <submittedName>
        <fullName evidence="2">Uncharacterized protein</fullName>
    </submittedName>
</protein>